<comment type="similarity">
    <text evidence="1 7">Belongs to the glycosyl hydrolase 5 (cellulase A) family.</text>
</comment>
<dbReference type="Gene3D" id="3.20.20.80">
    <property type="entry name" value="Glycosidases"/>
    <property type="match status" value="1"/>
</dbReference>
<evidence type="ECO:0000313" key="10">
    <source>
        <dbReference type="EMBL" id="MQY45073.1"/>
    </source>
</evidence>
<accession>A0A6A8A2N4</accession>
<dbReference type="RefSeq" id="WP_153352576.1">
    <property type="nucleotide sequence ID" value="NZ_JAYKOO010000002.1"/>
</dbReference>
<evidence type="ECO:0000313" key="11">
    <source>
        <dbReference type="Proteomes" id="UP000435138"/>
    </source>
</evidence>
<gene>
    <name evidence="10" type="ORF">GAO09_03185</name>
</gene>
<evidence type="ECO:0000256" key="5">
    <source>
        <dbReference type="ARBA" id="ARBA00023295"/>
    </source>
</evidence>
<sequence>MKRLTVACALLALSSSFSTAAPLELQRGVGVHQWLNWAPLADDRRYRRPAYRSVEQWLSSDRKMSDWPAGGPFRQIRSLGFDFVRLSVDPGPLIADPDQRDQTLALLSKNVLRLTDTGLKVVFDLHGVGQVPDYSMQMLYDGADSDGVTRYREMVRAVAAMLVRIGTDKVALEPYNEPAYYPCDASGTDDWQRIMTQTVKDIRSISTSLTIVATGACGGGVRGLGNLDPVFDDENIFYSFHMYDPLTFTHQRSKEKGGFLSGLPWPARSGSPETVIEGIRAHMTAAGMSVSQQDDEIGELQKPIQEYFRHGWDEAILKARIGEAVTWAEKYNIPAHRLFMGEFGAIRITDDGRSGAYDADRLYYLKTVRETAERHGIAWSIWEYSNPYGMTVIQPKGKAEPDADLLQAIGLPRAPGQ</sequence>
<feature type="chain" id="PRO_5025482801" evidence="8">
    <location>
        <begin position="21"/>
        <end position="417"/>
    </location>
</feature>
<keyword evidence="4" id="KW-0119">Carbohydrate metabolism</keyword>
<dbReference type="InterPro" id="IPR017853">
    <property type="entry name" value="GH"/>
</dbReference>
<keyword evidence="3" id="KW-0136">Cellulose degradation</keyword>
<proteinExistence type="inferred from homology"/>
<dbReference type="Proteomes" id="UP000435138">
    <property type="component" value="Unassembled WGS sequence"/>
</dbReference>
<keyword evidence="11" id="KW-1185">Reference proteome</keyword>
<evidence type="ECO:0000256" key="3">
    <source>
        <dbReference type="ARBA" id="ARBA00023001"/>
    </source>
</evidence>
<keyword evidence="6" id="KW-0624">Polysaccharide degradation</keyword>
<keyword evidence="2 7" id="KW-0378">Hydrolase</keyword>
<dbReference type="SUPFAM" id="SSF51445">
    <property type="entry name" value="(Trans)glycosidases"/>
    <property type="match status" value="1"/>
</dbReference>
<evidence type="ECO:0000256" key="6">
    <source>
        <dbReference type="ARBA" id="ARBA00023326"/>
    </source>
</evidence>
<dbReference type="EMBL" id="WIXI01000022">
    <property type="protein sequence ID" value="MQY45073.1"/>
    <property type="molecule type" value="Genomic_DNA"/>
</dbReference>
<protein>
    <submittedName>
        <fullName evidence="10">Cellulase family glycosylhydrolase</fullName>
    </submittedName>
</protein>
<organism evidence="10 11">
    <name type="scientific">Endobacterium cereale</name>
    <dbReference type="NCBI Taxonomy" id="2663029"/>
    <lineage>
        <taxon>Bacteria</taxon>
        <taxon>Pseudomonadati</taxon>
        <taxon>Pseudomonadota</taxon>
        <taxon>Alphaproteobacteria</taxon>
        <taxon>Hyphomicrobiales</taxon>
        <taxon>Rhizobiaceae</taxon>
        <taxon>Endobacterium</taxon>
    </lineage>
</organism>
<dbReference type="GO" id="GO:0005576">
    <property type="term" value="C:extracellular region"/>
    <property type="evidence" value="ECO:0007669"/>
    <property type="project" value="TreeGrafter"/>
</dbReference>
<dbReference type="InterPro" id="IPR050386">
    <property type="entry name" value="Glycosyl_hydrolase_5"/>
</dbReference>
<keyword evidence="8" id="KW-0732">Signal</keyword>
<dbReference type="GO" id="GO:0030245">
    <property type="term" value="P:cellulose catabolic process"/>
    <property type="evidence" value="ECO:0007669"/>
    <property type="project" value="UniProtKB-KW"/>
</dbReference>
<comment type="caution">
    <text evidence="10">The sequence shown here is derived from an EMBL/GenBank/DDBJ whole genome shotgun (WGS) entry which is preliminary data.</text>
</comment>
<reference evidence="10 11" key="1">
    <citation type="submission" date="2019-11" db="EMBL/GenBank/DDBJ databases">
        <title>Genome analysis of Rhizobacterium cereale a novel genus and species isolated from maize roots in North Spain.</title>
        <authorList>
            <person name="Menendez E."/>
            <person name="Flores-Felix J.D."/>
            <person name="Ramirez-Bahena M.-H."/>
            <person name="Igual J.M."/>
            <person name="Garcia-Fraile P."/>
            <person name="Peix A."/>
            <person name="Velazquez E."/>
        </authorList>
    </citation>
    <scope>NUCLEOTIDE SEQUENCE [LARGE SCALE GENOMIC DNA]</scope>
    <source>
        <strain evidence="10 11">RZME27</strain>
    </source>
</reference>
<evidence type="ECO:0000256" key="4">
    <source>
        <dbReference type="ARBA" id="ARBA00023277"/>
    </source>
</evidence>
<evidence type="ECO:0000256" key="7">
    <source>
        <dbReference type="RuleBase" id="RU361153"/>
    </source>
</evidence>
<dbReference type="AlphaFoldDB" id="A0A6A8A2N4"/>
<dbReference type="Pfam" id="PF00150">
    <property type="entry name" value="Cellulase"/>
    <property type="match status" value="1"/>
</dbReference>
<dbReference type="GO" id="GO:0008422">
    <property type="term" value="F:beta-glucosidase activity"/>
    <property type="evidence" value="ECO:0007669"/>
    <property type="project" value="TreeGrafter"/>
</dbReference>
<evidence type="ECO:0000259" key="9">
    <source>
        <dbReference type="Pfam" id="PF00150"/>
    </source>
</evidence>
<name>A0A6A8A2N4_9HYPH</name>
<feature type="signal peptide" evidence="8">
    <location>
        <begin position="1"/>
        <end position="20"/>
    </location>
</feature>
<dbReference type="InterPro" id="IPR001547">
    <property type="entry name" value="Glyco_hydro_5"/>
</dbReference>
<evidence type="ECO:0000256" key="8">
    <source>
        <dbReference type="SAM" id="SignalP"/>
    </source>
</evidence>
<keyword evidence="5 7" id="KW-0326">Glycosidase</keyword>
<evidence type="ECO:0000256" key="1">
    <source>
        <dbReference type="ARBA" id="ARBA00005641"/>
    </source>
</evidence>
<evidence type="ECO:0000256" key="2">
    <source>
        <dbReference type="ARBA" id="ARBA00022801"/>
    </source>
</evidence>
<dbReference type="PANTHER" id="PTHR31297">
    <property type="entry name" value="GLUCAN ENDO-1,6-BETA-GLUCOSIDASE B"/>
    <property type="match status" value="1"/>
</dbReference>
<dbReference type="PANTHER" id="PTHR31297:SF41">
    <property type="entry name" value="ENDOGLUCANASE, PUTATIVE (AFU_ORTHOLOGUE AFUA_5G01830)-RELATED"/>
    <property type="match status" value="1"/>
</dbReference>
<dbReference type="GO" id="GO:0009986">
    <property type="term" value="C:cell surface"/>
    <property type="evidence" value="ECO:0007669"/>
    <property type="project" value="TreeGrafter"/>
</dbReference>
<feature type="domain" description="Glycoside hydrolase family 5" evidence="9">
    <location>
        <begin position="73"/>
        <end position="386"/>
    </location>
</feature>